<dbReference type="InParanoid" id="A0A067MPB3"/>
<dbReference type="AlphaFoldDB" id="A0A067MPB3"/>
<sequence length="70" mass="7368">MADLFYHPRSRAQAARAAQQAQPPRARDAAFATPITIPSAQLPAPIPGSESPATPQGSMAPPNVFILSFL</sequence>
<dbReference type="EMBL" id="KL198023">
    <property type="protein sequence ID" value="KDQ17603.1"/>
    <property type="molecule type" value="Genomic_DNA"/>
</dbReference>
<feature type="region of interest" description="Disordered" evidence="1">
    <location>
        <begin position="40"/>
        <end position="59"/>
    </location>
</feature>
<evidence type="ECO:0000313" key="2">
    <source>
        <dbReference type="EMBL" id="KDQ17603.1"/>
    </source>
</evidence>
<organism evidence="2 3">
    <name type="scientific">Botryobasidium botryosum (strain FD-172 SS1)</name>
    <dbReference type="NCBI Taxonomy" id="930990"/>
    <lineage>
        <taxon>Eukaryota</taxon>
        <taxon>Fungi</taxon>
        <taxon>Dikarya</taxon>
        <taxon>Basidiomycota</taxon>
        <taxon>Agaricomycotina</taxon>
        <taxon>Agaricomycetes</taxon>
        <taxon>Cantharellales</taxon>
        <taxon>Botryobasidiaceae</taxon>
        <taxon>Botryobasidium</taxon>
    </lineage>
</organism>
<keyword evidence="3" id="KW-1185">Reference proteome</keyword>
<name>A0A067MPB3_BOTB1</name>
<dbReference type="Proteomes" id="UP000027195">
    <property type="component" value="Unassembled WGS sequence"/>
</dbReference>
<dbReference type="HOGENOM" id="CLU_2757456_0_0_1"/>
<proteinExistence type="predicted"/>
<accession>A0A067MPB3</accession>
<reference evidence="3" key="1">
    <citation type="journal article" date="2014" name="Proc. Natl. Acad. Sci. U.S.A.">
        <title>Extensive sampling of basidiomycete genomes demonstrates inadequacy of the white-rot/brown-rot paradigm for wood decay fungi.</title>
        <authorList>
            <person name="Riley R."/>
            <person name="Salamov A.A."/>
            <person name="Brown D.W."/>
            <person name="Nagy L.G."/>
            <person name="Floudas D."/>
            <person name="Held B.W."/>
            <person name="Levasseur A."/>
            <person name="Lombard V."/>
            <person name="Morin E."/>
            <person name="Otillar R."/>
            <person name="Lindquist E.A."/>
            <person name="Sun H."/>
            <person name="LaButti K.M."/>
            <person name="Schmutz J."/>
            <person name="Jabbour D."/>
            <person name="Luo H."/>
            <person name="Baker S.E."/>
            <person name="Pisabarro A.G."/>
            <person name="Walton J.D."/>
            <person name="Blanchette R.A."/>
            <person name="Henrissat B."/>
            <person name="Martin F."/>
            <person name="Cullen D."/>
            <person name="Hibbett D.S."/>
            <person name="Grigoriev I.V."/>
        </authorList>
    </citation>
    <scope>NUCLEOTIDE SEQUENCE [LARGE SCALE GENOMIC DNA]</scope>
    <source>
        <strain evidence="3">FD-172 SS1</strain>
    </source>
</reference>
<feature type="compositionally biased region" description="Low complexity" evidence="1">
    <location>
        <begin position="11"/>
        <end position="29"/>
    </location>
</feature>
<gene>
    <name evidence="2" type="ORF">BOTBODRAFT_29780</name>
</gene>
<evidence type="ECO:0000313" key="3">
    <source>
        <dbReference type="Proteomes" id="UP000027195"/>
    </source>
</evidence>
<protein>
    <submittedName>
        <fullName evidence="2">Uncharacterized protein</fullName>
    </submittedName>
</protein>
<feature type="region of interest" description="Disordered" evidence="1">
    <location>
        <begin position="1"/>
        <end position="29"/>
    </location>
</feature>
<evidence type="ECO:0000256" key="1">
    <source>
        <dbReference type="SAM" id="MobiDB-lite"/>
    </source>
</evidence>